<feature type="coiled-coil region" evidence="1">
    <location>
        <begin position="27"/>
        <end position="61"/>
    </location>
</feature>
<keyword evidence="2" id="KW-0472">Membrane</keyword>
<organism evidence="3 4">
    <name type="scientific">Campylobacter concisus</name>
    <dbReference type="NCBI Taxonomy" id="199"/>
    <lineage>
        <taxon>Bacteria</taxon>
        <taxon>Pseudomonadati</taxon>
        <taxon>Campylobacterota</taxon>
        <taxon>Epsilonproteobacteria</taxon>
        <taxon>Campylobacterales</taxon>
        <taxon>Campylobacteraceae</taxon>
        <taxon>Campylobacter</taxon>
    </lineage>
</organism>
<dbReference type="AlphaFoldDB" id="A0A7S9WT95"/>
<evidence type="ECO:0000256" key="2">
    <source>
        <dbReference type="SAM" id="Phobius"/>
    </source>
</evidence>
<feature type="transmembrane region" description="Helical" evidence="2">
    <location>
        <begin position="366"/>
        <end position="384"/>
    </location>
</feature>
<dbReference type="RefSeq" id="WP_107714605.1">
    <property type="nucleotide sequence ID" value="NZ_CP049266.1"/>
</dbReference>
<keyword evidence="2" id="KW-1133">Transmembrane helix</keyword>
<gene>
    <name evidence="3" type="ORF">CVT01_08030</name>
</gene>
<name>A0A7S9WT95_9BACT</name>
<feature type="transmembrane region" description="Helical" evidence="2">
    <location>
        <begin position="335"/>
        <end position="359"/>
    </location>
</feature>
<dbReference type="Proteomes" id="UP000594404">
    <property type="component" value="Chromosome"/>
</dbReference>
<evidence type="ECO:0000313" key="4">
    <source>
        <dbReference type="Proteomes" id="UP000594404"/>
    </source>
</evidence>
<reference evidence="3 4" key="1">
    <citation type="journal article" date="2018" name="Emerg. Microbes Infect.">
        <title>Genomic analysis of oral Campylobacter concisus strains identified a potential bacterial molecular marker associated with active Crohn's disease.</title>
        <authorList>
            <person name="Liu F."/>
            <person name="Ma R."/>
            <person name="Tay C.Y.A."/>
            <person name="Octavia S."/>
            <person name="Lan R."/>
            <person name="Chung H.K.L."/>
            <person name="Riordan S.M."/>
            <person name="Grimm M.C."/>
            <person name="Leong R.W."/>
            <person name="Tanaka M.M."/>
            <person name="Connor S."/>
            <person name="Zhang L."/>
        </authorList>
    </citation>
    <scope>NUCLEOTIDE SEQUENCE [LARGE SCALE GENOMIC DNA]</scope>
    <source>
        <strain evidence="3 4">P1CDO3</strain>
    </source>
</reference>
<accession>A0A7S9WT95</accession>
<keyword evidence="1" id="KW-0175">Coiled coil</keyword>
<evidence type="ECO:0000256" key="1">
    <source>
        <dbReference type="SAM" id="Coils"/>
    </source>
</evidence>
<proteinExistence type="predicted"/>
<dbReference type="EMBL" id="CP049266">
    <property type="protein sequence ID" value="QPH92453.1"/>
    <property type="molecule type" value="Genomic_DNA"/>
</dbReference>
<feature type="transmembrane region" description="Helical" evidence="2">
    <location>
        <begin position="448"/>
        <end position="469"/>
    </location>
</feature>
<keyword evidence="2" id="KW-0812">Transmembrane</keyword>
<evidence type="ECO:0000313" key="3">
    <source>
        <dbReference type="EMBL" id="QPH92453.1"/>
    </source>
</evidence>
<protein>
    <submittedName>
        <fullName evidence="3">Uncharacterized protein</fullName>
    </submittedName>
</protein>
<sequence length="560" mass="63130">MLQENTINYLDENTAFIENELMQLDEKFEFEAQKIELNDDLAQALNEFENLKSQLPKEQTATLLELCKDNVLDTITSQFGLASLFIDARDGGSVTTTHNFEKGITSNASDASKYQEFKRVQELKGEDWQKYRHNNYDQHNNYKAMYDNTDQIVVDGYTNKKIPKSYTDVEHIVSVKEIESNASNHLYLSVEQRAEIASSDKNLIYADRGVNRSKRDNNLKEWLEDGNPEYTSKVDKKVAMKKYDDAKKNENKKRTIEALKKNSKELLQTGTKDAAKIAAYSAIGIILKDLVQGIMIELRLTFEKRGDETLREIFNRFKDRVSKILVEIKSKWKDILAGSLEAGITAFLSNIVVFVVNLFATTLKRFVAIIRAGFVSLVQAIKILANPPADMPKDEINYQALKVLTAGLIGALSLGLTEGIEKLLLSVPVLTPIMSLPLPFGDQTIGDAIAVTLSAMCGGLLTTVALYFMDKAQRETKESKIQIQLMAKSGEIVHMKVAQTWVVLGEAYDEFFNDAKQSYAKFEQAKLEINQSTKQASESVENFSKTMANLRSKLKQITKE</sequence>